<sequence length="586" mass="64159">MTNLDAQALDNKASSEQSLDAQSLDNKASDAQASDARKKIVISVEDLSVSIDDRQITHNVSMQLRAGMVSALVGESGSGKSLTALALMGLLDNNARVEGNVALFNASDSNESFINLLSEDAPYEHIRGGMIGMIFQEPSSAFNPVKTIGKQIEEALIYHPEKAGKLSHRERKKRVISQLLEVELSDAERVYRSYPHELSGGQLQRAMIAMALINRPQVLIADEPTTALDITTQRDILRLIRNLSEKLHLAVLIITHDMSVVRALADEMYVMQGGNIVESGEVQHIFANPKHEYTRTLLDSVPKFDMQYASSGDSYESIEEVAKAIAKNISKNISNNIAENISESPESESPESGSPVVEVQGVSVKYSHARFSKDSNKLALTNANLRINSGSTLALVGESGAGKTTIAKLISGQIKPNSGLVLLNGENLNRLNSKARRQALSRIGYVFQDSGSALNPRKTIGWSIAEPLLLHTNLDANERLERVEEMLNQVQVPVEFASRFPHELSGGQRQRVGIARALILQPSLLIADEPTSALDVTVQRRVLNLLHDLQQKYRYACLFITHDVGVVQEVASEVAIIRNGSVQYIS</sequence>
<dbReference type="Pfam" id="PF00005">
    <property type="entry name" value="ABC_tran"/>
    <property type="match status" value="2"/>
</dbReference>
<comment type="similarity">
    <text evidence="2">Belongs to the ABC transporter superfamily.</text>
</comment>
<feature type="domain" description="ABC transporter" evidence="11">
    <location>
        <begin position="42"/>
        <end position="298"/>
    </location>
</feature>
<dbReference type="SMART" id="SM00382">
    <property type="entry name" value="AAA"/>
    <property type="match status" value="2"/>
</dbReference>
<organism evidence="12 13">
    <name type="scientific">Gardnerella vaginalis</name>
    <dbReference type="NCBI Taxonomy" id="2702"/>
    <lineage>
        <taxon>Bacteria</taxon>
        <taxon>Bacillati</taxon>
        <taxon>Actinomycetota</taxon>
        <taxon>Actinomycetes</taxon>
        <taxon>Bifidobacteriales</taxon>
        <taxon>Bifidobacteriaceae</taxon>
        <taxon>Gardnerella</taxon>
    </lineage>
</organism>
<evidence type="ECO:0000256" key="1">
    <source>
        <dbReference type="ARBA" id="ARBA00004202"/>
    </source>
</evidence>
<evidence type="ECO:0000313" key="12">
    <source>
        <dbReference type="EMBL" id="PNS43250.1"/>
    </source>
</evidence>
<dbReference type="CDD" id="cd03257">
    <property type="entry name" value="ABC_NikE_OppD_transporters"/>
    <property type="match status" value="2"/>
</dbReference>
<dbReference type="RefSeq" id="WP_103084740.1">
    <property type="nucleotide sequence ID" value="NZ_MNLH01000003.1"/>
</dbReference>
<keyword evidence="3" id="KW-0813">Transport</keyword>
<keyword evidence="6" id="KW-0547">Nucleotide-binding</keyword>
<reference evidence="12 13" key="1">
    <citation type="submission" date="2016-10" db="EMBL/GenBank/DDBJ databases">
        <authorList>
            <person name="Varghese N."/>
        </authorList>
    </citation>
    <scope>NUCLEOTIDE SEQUENCE [LARGE SCALE GENOMIC DNA]</scope>
    <source>
        <strain evidence="12 13">KA00225</strain>
    </source>
</reference>
<dbReference type="InterPro" id="IPR003593">
    <property type="entry name" value="AAA+_ATPase"/>
</dbReference>
<evidence type="ECO:0000256" key="3">
    <source>
        <dbReference type="ARBA" id="ARBA00022448"/>
    </source>
</evidence>
<dbReference type="NCBIfam" id="NF007739">
    <property type="entry name" value="PRK10419.1"/>
    <property type="match status" value="2"/>
</dbReference>
<dbReference type="SUPFAM" id="SSF52540">
    <property type="entry name" value="P-loop containing nucleoside triphosphate hydrolases"/>
    <property type="match status" value="2"/>
</dbReference>
<dbReference type="GO" id="GO:0005886">
    <property type="term" value="C:plasma membrane"/>
    <property type="evidence" value="ECO:0007669"/>
    <property type="project" value="UniProtKB-SubCell"/>
</dbReference>
<evidence type="ECO:0000313" key="13">
    <source>
        <dbReference type="Proteomes" id="UP000236146"/>
    </source>
</evidence>
<dbReference type="GO" id="GO:0005524">
    <property type="term" value="F:ATP binding"/>
    <property type="evidence" value="ECO:0007669"/>
    <property type="project" value="UniProtKB-KW"/>
</dbReference>
<feature type="region of interest" description="Disordered" evidence="10">
    <location>
        <begin position="1"/>
        <end position="30"/>
    </location>
</feature>
<keyword evidence="7 12" id="KW-0067">ATP-binding</keyword>
<dbReference type="InterPro" id="IPR027417">
    <property type="entry name" value="P-loop_NTPase"/>
</dbReference>
<dbReference type="EMBL" id="MNLH01000003">
    <property type="protein sequence ID" value="PNS43250.1"/>
    <property type="molecule type" value="Genomic_DNA"/>
</dbReference>
<evidence type="ECO:0000256" key="5">
    <source>
        <dbReference type="ARBA" id="ARBA00022519"/>
    </source>
</evidence>
<dbReference type="InterPro" id="IPR017871">
    <property type="entry name" value="ABC_transporter-like_CS"/>
</dbReference>
<dbReference type="OrthoDB" id="4008250at2"/>
<evidence type="ECO:0000256" key="4">
    <source>
        <dbReference type="ARBA" id="ARBA00022475"/>
    </source>
</evidence>
<dbReference type="PROSITE" id="PS50893">
    <property type="entry name" value="ABC_TRANSPORTER_2"/>
    <property type="match status" value="2"/>
</dbReference>
<dbReference type="Pfam" id="PF08352">
    <property type="entry name" value="oligo_HPY"/>
    <property type="match status" value="1"/>
</dbReference>
<proteinExistence type="inferred from homology"/>
<feature type="domain" description="ABC transporter" evidence="11">
    <location>
        <begin position="364"/>
        <end position="585"/>
    </location>
</feature>
<dbReference type="InterPro" id="IPR003439">
    <property type="entry name" value="ABC_transporter-like_ATP-bd"/>
</dbReference>
<dbReference type="PANTHER" id="PTHR43297:SF14">
    <property type="entry name" value="ATPASE AAA-TYPE CORE DOMAIN-CONTAINING PROTEIN"/>
    <property type="match status" value="1"/>
</dbReference>
<dbReference type="Gene3D" id="3.40.50.300">
    <property type="entry name" value="P-loop containing nucleotide triphosphate hydrolases"/>
    <property type="match status" value="2"/>
</dbReference>
<dbReference type="GO" id="GO:0016887">
    <property type="term" value="F:ATP hydrolysis activity"/>
    <property type="evidence" value="ECO:0007669"/>
    <property type="project" value="InterPro"/>
</dbReference>
<dbReference type="InterPro" id="IPR013563">
    <property type="entry name" value="Oligopep_ABC_C"/>
</dbReference>
<gene>
    <name evidence="12" type="ORF">BFS05_04215</name>
</gene>
<keyword evidence="4" id="KW-1003">Cell membrane</keyword>
<dbReference type="PANTHER" id="PTHR43297">
    <property type="entry name" value="OLIGOPEPTIDE TRANSPORT ATP-BINDING PROTEIN APPD"/>
    <property type="match status" value="1"/>
</dbReference>
<evidence type="ECO:0000256" key="6">
    <source>
        <dbReference type="ARBA" id="ARBA00022741"/>
    </source>
</evidence>
<keyword evidence="9" id="KW-0472">Membrane</keyword>
<dbReference type="AlphaFoldDB" id="A0A2K1SUM2"/>
<evidence type="ECO:0000256" key="8">
    <source>
        <dbReference type="ARBA" id="ARBA00022967"/>
    </source>
</evidence>
<protein>
    <submittedName>
        <fullName evidence="12">ABC transporter ATP-binding protein</fullName>
    </submittedName>
</protein>
<evidence type="ECO:0000256" key="2">
    <source>
        <dbReference type="ARBA" id="ARBA00005417"/>
    </source>
</evidence>
<evidence type="ECO:0000256" key="7">
    <source>
        <dbReference type="ARBA" id="ARBA00022840"/>
    </source>
</evidence>
<dbReference type="InterPro" id="IPR050388">
    <property type="entry name" value="ABC_Ni/Peptide_Import"/>
</dbReference>
<keyword evidence="5" id="KW-0997">Cell inner membrane</keyword>
<dbReference type="PROSITE" id="PS00211">
    <property type="entry name" value="ABC_TRANSPORTER_1"/>
    <property type="match status" value="2"/>
</dbReference>
<feature type="compositionally biased region" description="Polar residues" evidence="10">
    <location>
        <begin position="12"/>
        <end position="30"/>
    </location>
</feature>
<accession>A0A2K1SUM2</accession>
<dbReference type="Proteomes" id="UP000236146">
    <property type="component" value="Unassembled WGS sequence"/>
</dbReference>
<evidence type="ECO:0000259" key="11">
    <source>
        <dbReference type="PROSITE" id="PS50893"/>
    </source>
</evidence>
<dbReference type="GO" id="GO:0015833">
    <property type="term" value="P:peptide transport"/>
    <property type="evidence" value="ECO:0007669"/>
    <property type="project" value="InterPro"/>
</dbReference>
<name>A0A2K1SUM2_GARVA</name>
<evidence type="ECO:0000256" key="10">
    <source>
        <dbReference type="SAM" id="MobiDB-lite"/>
    </source>
</evidence>
<comment type="caution">
    <text evidence="12">The sequence shown here is derived from an EMBL/GenBank/DDBJ whole genome shotgun (WGS) entry which is preliminary data.</text>
</comment>
<evidence type="ECO:0000256" key="9">
    <source>
        <dbReference type="ARBA" id="ARBA00023136"/>
    </source>
</evidence>
<keyword evidence="8" id="KW-1278">Translocase</keyword>
<comment type="subcellular location">
    <subcellularLocation>
        <location evidence="1">Cell membrane</location>
        <topology evidence="1">Peripheral membrane protein</topology>
    </subcellularLocation>
</comment>